<sequence length="598" mass="66867">MVSSQARYVAIPTIESNAGVGSPSSSSSSRHTSASSSLSSSPRQNSDATLYPYPAGHDQPYELSEKSAWHSRVTSNPTYPPHHLGAVKSNQSLTEGVVHLWRKCKTTVLIAICFLLALMLFWQSDHRDPAIGASSSSSNSSSSSSSSLPITTTALPTLHMAQPSKSYRLEDDMVLITKVGSATAHKRLLIHLAEQPLSNLYTPNHIYVSDFALTLGNITFYDALANVSTTIAQLDEFKSLRAELTALMQSNQDLDDMSQKDGGWKLDKYKFLPAIAEAYRRFPAKKWYVMVEADTFLFWNQLVKWLSTLDENKQLMIGHPSFCDYDGQSTMFTHGGSGIVLSKAIVEASFGQDSDFEHTHDELIQKSAFGDALLSKSIYDSPLVTLNELSPEGGEKFNSDPPRVLKFTRDNWCTPIMSFHHITPADAAHLYDFERRIEARLDSKDLVRWADVWDEFIPNFLKDAMDQVGRFDADSHLADHSAEPGEVGVVGWQAIEHWDSETTDLTTLDALECQKWCRAHTNCLLWQWRRVKSQDASDQVESGKCRFTTDFLRIGLTKPNNDDGLTSGWMGTRIDAWRRDHECSGRTGLNSYNLDDLD</sequence>
<keyword evidence="10 13" id="KW-1133">Transmembrane helix</keyword>
<dbReference type="RefSeq" id="XP_011390145.1">
    <property type="nucleotide sequence ID" value="XM_011391843.1"/>
</dbReference>
<feature type="domain" description="Fringe-like glycosyltransferase" evidence="14">
    <location>
        <begin position="284"/>
        <end position="349"/>
    </location>
</feature>
<protein>
    <recommendedName>
        <fullName evidence="4">N-acetylgalactosaminide beta-1,3-galactosyltransferase</fullName>
        <ecNumber evidence="4">2.4.1.122</ecNumber>
    </recommendedName>
</protein>
<dbReference type="GO" id="GO:0016263">
    <property type="term" value="F:glycoprotein-N-acetylgalactosamine 3-beta-galactosyltransferase activity"/>
    <property type="evidence" value="ECO:0007669"/>
    <property type="project" value="UniProtKB-EC"/>
</dbReference>
<evidence type="ECO:0000256" key="4">
    <source>
        <dbReference type="ARBA" id="ARBA00012557"/>
    </source>
</evidence>
<evidence type="ECO:0000259" key="14">
    <source>
        <dbReference type="Pfam" id="PF02434"/>
    </source>
</evidence>
<dbReference type="PANTHER" id="PTHR23033:SF47">
    <property type="entry name" value="APPLE DOMAIN-CONTAINING PROTEIN-RELATED"/>
    <property type="match status" value="1"/>
</dbReference>
<evidence type="ECO:0000256" key="2">
    <source>
        <dbReference type="ARBA" id="ARBA00004922"/>
    </source>
</evidence>
<dbReference type="Proteomes" id="UP000000561">
    <property type="component" value="Chromosome 10"/>
</dbReference>
<organism evidence="15">
    <name type="scientific">Mycosarcoma maydis</name>
    <name type="common">Corn smut fungus</name>
    <name type="synonym">Ustilago maydis</name>
    <dbReference type="NCBI Taxonomy" id="5270"/>
    <lineage>
        <taxon>Eukaryota</taxon>
        <taxon>Fungi</taxon>
        <taxon>Dikarya</taxon>
        <taxon>Basidiomycota</taxon>
        <taxon>Ustilaginomycotina</taxon>
        <taxon>Ustilaginomycetes</taxon>
        <taxon>Ustilaginales</taxon>
        <taxon>Ustilaginaceae</taxon>
        <taxon>Mycosarcoma</taxon>
    </lineage>
</organism>
<dbReference type="PANTHER" id="PTHR23033">
    <property type="entry name" value="BETA1,3-GALACTOSYLTRANSFERASE"/>
    <property type="match status" value="1"/>
</dbReference>
<keyword evidence="9" id="KW-0735">Signal-anchor</keyword>
<evidence type="ECO:0000313" key="15">
    <source>
        <dbReference type="EMBL" id="CAC41653.1"/>
    </source>
</evidence>
<dbReference type="VEuPathDB" id="FungiDB:UMAG_03658"/>
<dbReference type="KEGG" id="uma:UMAG_03658"/>
<dbReference type="InterPro" id="IPR003378">
    <property type="entry name" value="Fringe-like_glycosylTrfase"/>
</dbReference>
<evidence type="ECO:0000256" key="8">
    <source>
        <dbReference type="ARBA" id="ARBA00022741"/>
    </source>
</evidence>
<dbReference type="EMBL" id="AJ315579">
    <property type="protein sequence ID" value="CAC41653.1"/>
    <property type="molecule type" value="Genomic_DNA"/>
</dbReference>
<evidence type="ECO:0000256" key="11">
    <source>
        <dbReference type="ARBA" id="ARBA00023136"/>
    </source>
</evidence>
<comment type="subcellular location">
    <subcellularLocation>
        <location evidence="1">Membrane</location>
        <topology evidence="1">Single-pass type II membrane protein</topology>
    </subcellularLocation>
</comment>
<dbReference type="GeneID" id="23564061"/>
<reference evidence="16" key="2">
    <citation type="submission" date="2003-07" db="EMBL/GenBank/DDBJ databases">
        <authorList>
            <person name="Birren B."/>
            <person name="Nusbaum C."/>
            <person name="Abebe A."/>
            <person name="Abouelleil A."/>
            <person name="Adekoya E."/>
            <person name="Ait-zahra M."/>
            <person name="Allen N."/>
            <person name="Allen T."/>
            <person name="An P."/>
            <person name="Anderson M."/>
            <person name="Anderson S."/>
            <person name="Arachchi H."/>
            <person name="Armbruster J."/>
            <person name="Bachantsang P."/>
            <person name="Baldwin J."/>
            <person name="Barry A."/>
            <person name="Bayul T."/>
            <person name="Blitshsteyn B."/>
            <person name="Bloom T."/>
            <person name="Blye J."/>
            <person name="Boguslavskiy L."/>
            <person name="Borowsky M."/>
            <person name="Boukhgalter B."/>
            <person name="Brunache A."/>
            <person name="Butler J."/>
            <person name="Calixte N."/>
            <person name="Calvo S."/>
            <person name="Camarata J."/>
            <person name="Campo K."/>
            <person name="Chang J."/>
            <person name="Cheshatsang Y."/>
            <person name="Citroen M."/>
            <person name="Collymore A."/>
            <person name="Considine T."/>
            <person name="Cook A."/>
            <person name="Cooke P."/>
            <person name="Corum B."/>
            <person name="Cuomo C."/>
            <person name="David R."/>
            <person name="Dawoe T."/>
            <person name="Degray S."/>
            <person name="Dodge S."/>
            <person name="Dooley K."/>
            <person name="Dorje P."/>
            <person name="Dorjee K."/>
            <person name="Dorris L."/>
            <person name="Duffey N."/>
            <person name="Dupes A."/>
            <person name="Elkins T."/>
            <person name="Engels R."/>
            <person name="Erickson J."/>
            <person name="Farina A."/>
            <person name="Faro S."/>
            <person name="Ferreira P."/>
            <person name="Fischer H."/>
            <person name="Fitzgerald M."/>
            <person name="Foley K."/>
            <person name="Gage D."/>
            <person name="Galagan J."/>
            <person name="Gearin G."/>
            <person name="Gnerre S."/>
            <person name="Gnirke A."/>
            <person name="Goyette A."/>
            <person name="Graham J."/>
            <person name="Grandbois E."/>
            <person name="Gyaltsen K."/>
            <person name="Hafez N."/>
            <person name="Hagopian D."/>
            <person name="Hagos B."/>
            <person name="Hall J."/>
            <person name="Hatcher B."/>
            <person name="Heller A."/>
            <person name="Higgins H."/>
            <person name="Honan T."/>
            <person name="Horn A."/>
            <person name="Houde N."/>
            <person name="Hughes L."/>
            <person name="Hulme W."/>
            <person name="Husby E."/>
            <person name="Iliev I."/>
            <person name="Jaffe D."/>
            <person name="Jones C."/>
            <person name="Kamal M."/>
            <person name="Kamat A."/>
            <person name="Kamvysselis M."/>
            <person name="Karlsson E."/>
            <person name="Kells C."/>
            <person name="Kieu A."/>
            <person name="Kisner P."/>
            <person name="Kodira C."/>
            <person name="Kulbokas E."/>
            <person name="Labutti K."/>
            <person name="Lama D."/>
            <person name="Landers T."/>
            <person name="Leger J."/>
            <person name="Levine S."/>
            <person name="Lewis D."/>
            <person name="Lewis T."/>
            <person name="Lindblad-toh K."/>
            <person name="Liu X."/>
            <person name="Lokyitsang T."/>
            <person name="Lokyitsang Y."/>
            <person name="Lucien O."/>
            <person name="Lui A."/>
            <person name="Ma L.J."/>
            <person name="Mabbitt R."/>
            <person name="Macdonald J."/>
            <person name="Maclean C."/>
            <person name="Major J."/>
            <person name="Manning J."/>
            <person name="Marabella R."/>
            <person name="Maru K."/>
            <person name="Matthews C."/>
            <person name="Mauceli E."/>
            <person name="Mccarthy M."/>
            <person name="Mcdonough S."/>
            <person name="Mcghee T."/>
            <person name="Meldrim J."/>
            <person name="Meneus L."/>
            <person name="Mesirov J."/>
            <person name="Mihalev A."/>
            <person name="Mihova T."/>
            <person name="Mikkelsen T."/>
            <person name="Mlenga V."/>
            <person name="Moru K."/>
            <person name="Mozes J."/>
            <person name="Mulrain L."/>
            <person name="Munson G."/>
            <person name="Naylor J."/>
            <person name="Newes C."/>
            <person name="Nguyen C."/>
            <person name="Nguyen N."/>
            <person name="Nguyen T."/>
            <person name="Nicol R."/>
            <person name="Nielsen C."/>
            <person name="Nizzari M."/>
            <person name="Norbu C."/>
            <person name="Norbu N."/>
            <person name="O'donnell P."/>
            <person name="Okoawo O."/>
            <person name="O'leary S."/>
            <person name="Omotosho B."/>
            <person name="O'neill K."/>
            <person name="Osman S."/>
            <person name="Parker S."/>
            <person name="Perrin D."/>
            <person name="Phunkhang P."/>
            <person name="Piqani B."/>
            <person name="Purcell S."/>
            <person name="Rachupka T."/>
            <person name="Ramasamy U."/>
            <person name="Rameau R."/>
            <person name="Ray V."/>
            <person name="Raymond C."/>
            <person name="Retta R."/>
            <person name="Richardson S."/>
            <person name="Rise C."/>
            <person name="Rodriguez J."/>
            <person name="Rogers J."/>
            <person name="Rogov P."/>
            <person name="Rutman M."/>
            <person name="Schupbach R."/>
            <person name="Seaman C."/>
            <person name="Settipalli S."/>
            <person name="Sharpe T."/>
            <person name="Sheridan J."/>
            <person name="Sherpa N."/>
            <person name="Shi J."/>
            <person name="Smirnov S."/>
            <person name="Smith C."/>
            <person name="Sougnez C."/>
            <person name="Spencer B."/>
            <person name="Stalker J."/>
            <person name="Stange-thomann N."/>
            <person name="Stavropoulos S."/>
            <person name="Stetson K."/>
            <person name="Stone C."/>
            <person name="Stone S."/>
            <person name="Stubbs M."/>
            <person name="Talamas J."/>
            <person name="Tchuinga P."/>
            <person name="Tenzing P."/>
            <person name="Tesfaye S."/>
            <person name="Theodore J."/>
            <person name="Thoulutsang Y."/>
            <person name="Topham K."/>
            <person name="Towey S."/>
            <person name="Tsamla T."/>
            <person name="Tsomo N."/>
            <person name="Vallee D."/>
            <person name="Vassiliev H."/>
            <person name="Venkataraman V."/>
            <person name="Vinson J."/>
            <person name="Vo A."/>
            <person name="Wade C."/>
            <person name="Wang S."/>
            <person name="Wangchuk T."/>
            <person name="Wangdi T."/>
            <person name="Whittaker C."/>
            <person name="Wilkinson J."/>
            <person name="Wu Y."/>
            <person name="Wyman D."/>
            <person name="Yadav S."/>
            <person name="Yang S."/>
            <person name="Yang X."/>
            <person name="Yeager S."/>
            <person name="Yee E."/>
            <person name="Young G."/>
            <person name="Zainoun J."/>
            <person name="Zembeck L."/>
            <person name="Zimmer A."/>
            <person name="Zody M."/>
            <person name="Lander E."/>
        </authorList>
    </citation>
    <scope>NUCLEOTIDE SEQUENCE</scope>
    <source>
        <strain evidence="16">521</strain>
    </source>
</reference>
<accession>Q4P8A5</accession>
<evidence type="ECO:0000256" key="13">
    <source>
        <dbReference type="SAM" id="Phobius"/>
    </source>
</evidence>
<feature type="compositionally biased region" description="Low complexity" evidence="12">
    <location>
        <begin position="22"/>
        <end position="41"/>
    </location>
</feature>
<evidence type="ECO:0000256" key="5">
    <source>
        <dbReference type="ARBA" id="ARBA00022676"/>
    </source>
</evidence>
<dbReference type="EC" id="2.4.1.122" evidence="4"/>
<keyword evidence="11 13" id="KW-0472">Membrane</keyword>
<evidence type="ECO:0000313" key="16">
    <source>
        <dbReference type="EMBL" id="KIS68075.1"/>
    </source>
</evidence>
<reference evidence="16 17" key="3">
    <citation type="journal article" date="2006" name="Nature">
        <title>Insights from the genome of the biotrophic fungal plant pathogen Ustilago maydis.</title>
        <authorList>
            <person name="Kamper J."/>
            <person name="Kahmann R."/>
            <person name="Bolker M."/>
            <person name="Ma L.J."/>
            <person name="Brefort T."/>
            <person name="Saville B.J."/>
            <person name="Banuett F."/>
            <person name="Kronstad J.W."/>
            <person name="Gold S.E."/>
            <person name="Muller O."/>
            <person name="Perlin M.H."/>
            <person name="Wosten H.A."/>
            <person name="de Vries R."/>
            <person name="Ruiz-Herrera J."/>
            <person name="Reynaga-Pena C.G."/>
            <person name="Snetselaar K."/>
            <person name="McCann M."/>
            <person name="Perez-Martin J."/>
            <person name="Feldbrugge M."/>
            <person name="Basse C.W."/>
            <person name="Steinberg G."/>
            <person name="Ibeas J.I."/>
            <person name="Holloman W."/>
            <person name="Guzman P."/>
            <person name="Farman M."/>
            <person name="Stajich J.E."/>
            <person name="Sentandreu R."/>
            <person name="Gonzalez-Prieto J.M."/>
            <person name="Kennell J.C."/>
            <person name="Molina L."/>
            <person name="Schirawski J."/>
            <person name="Mendoza-Mendoza A."/>
            <person name="Greilinger D."/>
            <person name="Munch K."/>
            <person name="Rossel N."/>
            <person name="Scherer M."/>
            <person name="Vranes M."/>
            <person name="Ladendorf O."/>
            <person name="Vincon V."/>
            <person name="Fuchs U."/>
            <person name="Sandrock B."/>
            <person name="Meng S."/>
            <person name="Ho E.C."/>
            <person name="Cahill M.J."/>
            <person name="Boyce K.J."/>
            <person name="Klose J."/>
            <person name="Klosterman S.J."/>
            <person name="Deelstra H.J."/>
            <person name="Ortiz-Castellanos L."/>
            <person name="Li W."/>
            <person name="Sanchez-Alonso P."/>
            <person name="Schreier P.H."/>
            <person name="Hauser-Hahn I."/>
            <person name="Vaupel M."/>
            <person name="Koopmann E."/>
            <person name="Friedrich G."/>
            <person name="Voss H."/>
            <person name="Schluter T."/>
            <person name="Margolis J."/>
            <person name="Platt D."/>
            <person name="Swimmer C."/>
            <person name="Gnirke A."/>
            <person name="Chen F."/>
            <person name="Vysotskaia V."/>
            <person name="Mannhaupt G."/>
            <person name="Guldener U."/>
            <person name="Munsterkotter M."/>
            <person name="Haase D."/>
            <person name="Oesterheld M."/>
            <person name="Mewes H.W."/>
            <person name="Mauceli E.W."/>
            <person name="DeCaprio D."/>
            <person name="Wade C.M."/>
            <person name="Butler J."/>
            <person name="Young S."/>
            <person name="Jaffe D.B."/>
            <person name="Calvo S."/>
            <person name="Nusbaum C."/>
            <person name="Galagan J."/>
            <person name="Birren B.W."/>
        </authorList>
    </citation>
    <scope>NUCLEOTIDE SEQUENCE [LARGE SCALE GENOMIC DNA]</scope>
    <source>
        <strain evidence="16">521</strain>
        <strain evidence="17">521 / FGSC 9021</strain>
    </source>
</reference>
<feature type="region of interest" description="Disordered" evidence="12">
    <location>
        <begin position="13"/>
        <end position="56"/>
    </location>
</feature>
<dbReference type="Pfam" id="PF02434">
    <property type="entry name" value="Fringe"/>
    <property type="match status" value="1"/>
</dbReference>
<comment type="pathway">
    <text evidence="2">Protein modification; protein glycosylation.</text>
</comment>
<dbReference type="EMBL" id="CM003149">
    <property type="protein sequence ID" value="KIS68075.1"/>
    <property type="molecule type" value="Genomic_DNA"/>
</dbReference>
<dbReference type="GO" id="GO:0016020">
    <property type="term" value="C:membrane"/>
    <property type="evidence" value="ECO:0007669"/>
    <property type="project" value="UniProtKB-SubCell"/>
</dbReference>
<accession>A0A0D1E012</accession>
<evidence type="ECO:0000256" key="6">
    <source>
        <dbReference type="ARBA" id="ARBA00022679"/>
    </source>
</evidence>
<reference evidence="17" key="5">
    <citation type="submission" date="2014-09" db="EMBL/GenBank/DDBJ databases">
        <authorList>
            <person name="Gueldener U."/>
            <person name="Muensterkoetter M."/>
            <person name="Walter M.C."/>
            <person name="Mannhaupt G."/>
            <person name="Kahmann R."/>
        </authorList>
    </citation>
    <scope>GENOME REANNOTATION</scope>
    <source>
        <strain evidence="17">521 / FGSC 9021</strain>
    </source>
</reference>
<name>Q96VE5_MYCMD</name>
<keyword evidence="17" id="KW-1185">Reference proteome</keyword>
<dbReference type="GO" id="GO:0000166">
    <property type="term" value="F:nucleotide binding"/>
    <property type="evidence" value="ECO:0007669"/>
    <property type="project" value="UniProtKB-KW"/>
</dbReference>
<dbReference type="Gene3D" id="3.90.550.50">
    <property type="match status" value="1"/>
</dbReference>
<evidence type="ECO:0000256" key="10">
    <source>
        <dbReference type="ARBA" id="ARBA00022989"/>
    </source>
</evidence>
<keyword evidence="5" id="KW-0328">Glycosyltransferase</keyword>
<gene>
    <name evidence="16" type="ORF">UMAG_03658</name>
</gene>
<dbReference type="OMA" id="EDLCKMD"/>
<proteinExistence type="inferred from homology"/>
<evidence type="ECO:0000256" key="9">
    <source>
        <dbReference type="ARBA" id="ARBA00022968"/>
    </source>
</evidence>
<reference evidence="16" key="4">
    <citation type="submission" date="2014-09" db="EMBL/GenBank/DDBJ databases">
        <authorList>
            <person name="Guldener U."/>
            <person name="Munsterkotter M."/>
            <person name="Walter M.C."/>
            <person name="Mannhaupt G."/>
            <person name="Kahmann R."/>
        </authorList>
    </citation>
    <scope>NUCLEOTIDE SEQUENCE</scope>
    <source>
        <strain evidence="16">521</strain>
    </source>
</reference>
<accession>Q96VE5</accession>
<keyword evidence="8" id="KW-0547">Nucleotide-binding</keyword>
<dbReference type="Gene3D" id="3.50.4.10">
    <property type="entry name" value="Hepatocyte Growth Factor"/>
    <property type="match status" value="1"/>
</dbReference>
<reference evidence="15" key="1">
    <citation type="submission" date="2001-06" db="EMBL/GenBank/DDBJ databases">
        <title>The bW/bE heterodimer regulates a distinct set of genes in Ustilago maydis.</title>
        <authorList>
            <person name="Brachmann A."/>
            <person name="Weinzierl G."/>
            <person name="Kaemper J."/>
            <person name="Kahmann R."/>
        </authorList>
    </citation>
    <scope>NUCLEOTIDE SEQUENCE</scope>
</reference>
<keyword evidence="6" id="KW-0808">Transferase</keyword>
<dbReference type="OrthoDB" id="414175at2759"/>
<evidence type="ECO:0000313" key="17">
    <source>
        <dbReference type="Proteomes" id="UP000000561"/>
    </source>
</evidence>
<feature type="transmembrane region" description="Helical" evidence="13">
    <location>
        <begin position="106"/>
        <end position="122"/>
    </location>
</feature>
<evidence type="ECO:0000256" key="1">
    <source>
        <dbReference type="ARBA" id="ARBA00004606"/>
    </source>
</evidence>
<dbReference type="AlphaFoldDB" id="Q96VE5"/>
<comment type="similarity">
    <text evidence="3">Belongs to the glycosyltransferase 31 family. Beta3-Gal-T subfamily.</text>
</comment>
<evidence type="ECO:0000256" key="12">
    <source>
        <dbReference type="SAM" id="MobiDB-lite"/>
    </source>
</evidence>
<dbReference type="eggNOG" id="KOG2246">
    <property type="taxonomic scope" value="Eukaryota"/>
</dbReference>
<keyword evidence="7 13" id="KW-0812">Transmembrane</keyword>
<evidence type="ECO:0000256" key="3">
    <source>
        <dbReference type="ARBA" id="ARBA00006462"/>
    </source>
</evidence>
<evidence type="ECO:0000256" key="7">
    <source>
        <dbReference type="ARBA" id="ARBA00022692"/>
    </source>
</evidence>
<dbReference type="InterPro" id="IPR026050">
    <property type="entry name" value="C1GALT1/C1GALT1_chp1"/>
</dbReference>